<dbReference type="OrthoDB" id="6120246at2"/>
<evidence type="ECO:0000313" key="3">
    <source>
        <dbReference type="Proteomes" id="UP000028252"/>
    </source>
</evidence>
<evidence type="ECO:0000256" key="1">
    <source>
        <dbReference type="SAM" id="MobiDB-lite"/>
    </source>
</evidence>
<dbReference type="PATRIC" id="fig|1232683.4.peg.3929"/>
<keyword evidence="3" id="KW-1185">Reference proteome</keyword>
<dbReference type="RefSeq" id="WP_036191942.1">
    <property type="nucleotide sequence ID" value="NZ_JMQN01000059.1"/>
</dbReference>
<comment type="caution">
    <text evidence="2">The sequence shown here is derived from an EMBL/GenBank/DDBJ whole genome shotgun (WGS) entry which is preliminary data.</text>
</comment>
<organism evidence="2 3">
    <name type="scientific">Marinobacterium lacunae</name>
    <dbReference type="NCBI Taxonomy" id="1232683"/>
    <lineage>
        <taxon>Bacteria</taxon>
        <taxon>Pseudomonadati</taxon>
        <taxon>Pseudomonadota</taxon>
        <taxon>Gammaproteobacteria</taxon>
        <taxon>Oceanospirillales</taxon>
        <taxon>Oceanospirillaceae</taxon>
        <taxon>Marinobacterium</taxon>
    </lineage>
</organism>
<accession>A0A081FTJ0</accession>
<proteinExistence type="predicted"/>
<dbReference type="AlphaFoldDB" id="A0A081FTJ0"/>
<sequence length="216" mass="24045">MDSSQKYLTELVARVSGSASFKKKADAYYGDKLSGLYGHGSGFVEDLRSEVVTTLMEKINEGTFVLDDYEAGKTENEQPEIHFHKVQKWLMEALKNIGKERIRSRLPKQTPNGRGGDKMLLGSSFDESDYAGGLEPEKPEEFFGSLAQSDDDESLRDFDKSVALERFINAVGAENAAIAEDHLAGFSNVELAKKYGGTPDKYRAMFNRAKKKLKPD</sequence>
<dbReference type="EMBL" id="JMQN01000059">
    <property type="protein sequence ID" value="KEA61845.1"/>
    <property type="molecule type" value="Genomic_DNA"/>
</dbReference>
<dbReference type="Proteomes" id="UP000028252">
    <property type="component" value="Unassembled WGS sequence"/>
</dbReference>
<protein>
    <submittedName>
        <fullName evidence="2">Uncharacterized protein</fullName>
    </submittedName>
</protein>
<evidence type="ECO:0000313" key="2">
    <source>
        <dbReference type="EMBL" id="KEA61845.1"/>
    </source>
</evidence>
<gene>
    <name evidence="2" type="ORF">ADIMK_3992</name>
</gene>
<name>A0A081FTJ0_9GAMM</name>
<reference evidence="2 3" key="1">
    <citation type="submission" date="2014-04" db="EMBL/GenBank/DDBJ databases">
        <title>Marinobacterium kochiensis sp. nov., isolated from sediment sample collected from Kochi backwaters in Kerala, India.</title>
        <authorList>
            <person name="Singh A."/>
            <person name="Pinnaka A.K."/>
        </authorList>
    </citation>
    <scope>NUCLEOTIDE SEQUENCE [LARGE SCALE GENOMIC DNA]</scope>
    <source>
        <strain evidence="2 3">AK27</strain>
    </source>
</reference>
<feature type="region of interest" description="Disordered" evidence="1">
    <location>
        <begin position="101"/>
        <end position="121"/>
    </location>
</feature>